<evidence type="ECO:0000256" key="1">
    <source>
        <dbReference type="ARBA" id="ARBA00004300"/>
    </source>
</evidence>
<protein>
    <recommendedName>
        <fullName evidence="5">ALMS motif domain-containing protein</fullName>
    </recommendedName>
</protein>
<evidence type="ECO:0000256" key="4">
    <source>
        <dbReference type="SAM" id="MobiDB-lite"/>
    </source>
</evidence>
<evidence type="ECO:0000256" key="3">
    <source>
        <dbReference type="ARBA" id="ARBA00023212"/>
    </source>
</evidence>
<evidence type="ECO:0000313" key="6">
    <source>
        <dbReference type="EMBL" id="OMJ89113.1"/>
    </source>
</evidence>
<evidence type="ECO:0000313" key="7">
    <source>
        <dbReference type="Proteomes" id="UP000187209"/>
    </source>
</evidence>
<evidence type="ECO:0000256" key="2">
    <source>
        <dbReference type="ARBA" id="ARBA00022490"/>
    </source>
</evidence>
<dbReference type="InterPro" id="IPR029299">
    <property type="entry name" value="ALMS_motif"/>
</dbReference>
<feature type="domain" description="ALMS motif" evidence="5">
    <location>
        <begin position="80"/>
        <end position="141"/>
    </location>
</feature>
<keyword evidence="7" id="KW-1185">Reference proteome</keyword>
<feature type="compositionally biased region" description="Basic and acidic residues" evidence="4">
    <location>
        <begin position="137"/>
        <end position="163"/>
    </location>
</feature>
<dbReference type="EMBL" id="MPUH01000134">
    <property type="protein sequence ID" value="OMJ89113.1"/>
    <property type="molecule type" value="Genomic_DNA"/>
</dbReference>
<dbReference type="AlphaFoldDB" id="A0A1R2CJD7"/>
<keyword evidence="2" id="KW-0963">Cytoplasm</keyword>
<dbReference type="OrthoDB" id="308392at2759"/>
<dbReference type="Pfam" id="PF15309">
    <property type="entry name" value="ALMS_motif"/>
    <property type="match status" value="1"/>
</dbReference>
<comment type="subcellular location">
    <subcellularLocation>
        <location evidence="1">Cytoplasm</location>
        <location evidence="1">Cytoskeleton</location>
        <location evidence="1">Microtubule organizing center</location>
        <location evidence="1">Centrosome</location>
    </subcellularLocation>
</comment>
<sequence>MDQPVISKKPVLLEFGTGTKKSLADLFKQKNKKLIRNMGSRDNHLPKQDHKEKTKEELIEIRKNMVKAPKLEKRPDVIQIKIEDKKNSKEPSAALMERLATGQRVRVSKEEMLKLNKKNYQQLPEVRKKQEEELKRLEKQQRIQKGRDYERGRSTQNIRDRKFQYNMDY</sequence>
<gene>
    <name evidence="6" type="ORF">SteCoe_8840</name>
</gene>
<name>A0A1R2CJD7_9CILI</name>
<evidence type="ECO:0000259" key="5">
    <source>
        <dbReference type="Pfam" id="PF15309"/>
    </source>
</evidence>
<comment type="caution">
    <text evidence="6">The sequence shown here is derived from an EMBL/GenBank/DDBJ whole genome shotgun (WGS) entry which is preliminary data.</text>
</comment>
<reference evidence="6 7" key="1">
    <citation type="submission" date="2016-11" db="EMBL/GenBank/DDBJ databases">
        <title>The macronuclear genome of Stentor coeruleus: a giant cell with tiny introns.</title>
        <authorList>
            <person name="Slabodnick M."/>
            <person name="Ruby J.G."/>
            <person name="Reiff S.B."/>
            <person name="Swart E.C."/>
            <person name="Gosai S."/>
            <person name="Prabakaran S."/>
            <person name="Witkowska E."/>
            <person name="Larue G.E."/>
            <person name="Fisher S."/>
            <person name="Freeman R.M."/>
            <person name="Gunawardena J."/>
            <person name="Chu W."/>
            <person name="Stover N.A."/>
            <person name="Gregory B.D."/>
            <person name="Nowacki M."/>
            <person name="Derisi J."/>
            <person name="Roy S.W."/>
            <person name="Marshall W.F."/>
            <person name="Sood P."/>
        </authorList>
    </citation>
    <scope>NUCLEOTIDE SEQUENCE [LARGE SCALE GENOMIC DNA]</scope>
    <source>
        <strain evidence="6">WM001</strain>
    </source>
</reference>
<organism evidence="6 7">
    <name type="scientific">Stentor coeruleus</name>
    <dbReference type="NCBI Taxonomy" id="5963"/>
    <lineage>
        <taxon>Eukaryota</taxon>
        <taxon>Sar</taxon>
        <taxon>Alveolata</taxon>
        <taxon>Ciliophora</taxon>
        <taxon>Postciliodesmatophora</taxon>
        <taxon>Heterotrichea</taxon>
        <taxon>Heterotrichida</taxon>
        <taxon>Stentoridae</taxon>
        <taxon>Stentor</taxon>
    </lineage>
</organism>
<accession>A0A1R2CJD7</accession>
<proteinExistence type="predicted"/>
<keyword evidence="3" id="KW-0206">Cytoskeleton</keyword>
<dbReference type="Proteomes" id="UP000187209">
    <property type="component" value="Unassembled WGS sequence"/>
</dbReference>
<feature type="region of interest" description="Disordered" evidence="4">
    <location>
        <begin position="137"/>
        <end position="169"/>
    </location>
</feature>